<proteinExistence type="predicted"/>
<reference evidence="1" key="1">
    <citation type="submission" date="2022-08" db="EMBL/GenBank/DDBJ databases">
        <title>Genome Sequence of Pycnoporus sanguineus.</title>
        <authorList>
            <person name="Buettner E."/>
        </authorList>
    </citation>
    <scope>NUCLEOTIDE SEQUENCE</scope>
    <source>
        <strain evidence="1">CG-C14</strain>
    </source>
</reference>
<protein>
    <submittedName>
        <fullName evidence="1">Uncharacterized protein</fullName>
    </submittedName>
</protein>
<name>A0ACC1P320_9APHY</name>
<gene>
    <name evidence="1" type="ORF">NUW54_g9859</name>
</gene>
<evidence type="ECO:0000313" key="2">
    <source>
        <dbReference type="Proteomes" id="UP001144978"/>
    </source>
</evidence>
<accession>A0ACC1P320</accession>
<dbReference type="EMBL" id="JANSHE010003406">
    <property type="protein sequence ID" value="KAJ2986219.1"/>
    <property type="molecule type" value="Genomic_DNA"/>
</dbReference>
<organism evidence="1 2">
    <name type="scientific">Trametes sanguinea</name>
    <dbReference type="NCBI Taxonomy" id="158606"/>
    <lineage>
        <taxon>Eukaryota</taxon>
        <taxon>Fungi</taxon>
        <taxon>Dikarya</taxon>
        <taxon>Basidiomycota</taxon>
        <taxon>Agaricomycotina</taxon>
        <taxon>Agaricomycetes</taxon>
        <taxon>Polyporales</taxon>
        <taxon>Polyporaceae</taxon>
        <taxon>Trametes</taxon>
    </lineage>
</organism>
<sequence length="788" mass="82981">MGTAAEATRAVKETRAAVAPTGAAAVTLAAAIPAANLAATPFTQQWLPGRTSTERARCILAAGSSPSGVPGSGGQQASGSNASGSSAGSAPGADLTPVINANGAAFVSGSTSVPLPGQPGYDAHTTGISAANAATPTGADGTQGVGWASGSSGISQSGAGSSSTANNADPSGPSRASGDGTHHGLSAGIIAAISVIVALLFLVLLVFCCRRRAVALRIRRRNKWFAAGSYNRGVGADDYRDGGSGTKSARSSFATNIDRGQILTPAPPLDLMPPANDMSQVWPSNLNGSITVVAVPPATRTVESAPSPTIRAAPDRTSLSSLSSSGSGHGSRPPSQTSQYQHLTLPAPQPRKGQRTGTTSLPPSQSVRSHPPRRSPSLDHRRMTRTARRTPSSDFTEIAAAAGRPPTASSESSAHFAPVEMIRRPFVPTMDDEMAVNPGENVRIIKRFDDGWAYAENANTGMQGLIPIDCLRPIEEDLPAFLAKKRLSSYVPGPANAHERRTTLMSQRTSVLSGTSPWTPARVYDDPCHDRHIVTPCLLFVAYRLCAMHDAVLREPTACPFCAIALPCAVPPSLHLSISLFVHIPNREPVSIAEASKLSVSHYYTYSTPPRWPSRLSLFRSGLDGQQAPPPPPSTHPANRLSHSTARLGFATATPRTRCNDVLLRAVSPLAYFSPRDRWARLIPFSRYYYSPVLAALALLTLSSSAAYDSFPISHNPFTRVALPTAHHPSTGLTSIRLLASCKRRLLLGSWDVGPTRTRTRRDLPLSPVLVVAVAVVPWRTFDADGVE</sequence>
<keyword evidence="2" id="KW-1185">Reference proteome</keyword>
<dbReference type="Proteomes" id="UP001144978">
    <property type="component" value="Unassembled WGS sequence"/>
</dbReference>
<evidence type="ECO:0000313" key="1">
    <source>
        <dbReference type="EMBL" id="KAJ2986219.1"/>
    </source>
</evidence>
<comment type="caution">
    <text evidence="1">The sequence shown here is derived from an EMBL/GenBank/DDBJ whole genome shotgun (WGS) entry which is preliminary data.</text>
</comment>